<dbReference type="PANTHER" id="PTHR11895:SF151">
    <property type="entry name" value="GLUTAMYL-TRNA(GLN) AMIDOTRANSFERASE SUBUNIT A"/>
    <property type="match status" value="1"/>
</dbReference>
<evidence type="ECO:0000313" key="3">
    <source>
        <dbReference type="Proteomes" id="UP000249646"/>
    </source>
</evidence>
<dbReference type="PANTHER" id="PTHR11895">
    <property type="entry name" value="TRANSAMIDASE"/>
    <property type="match status" value="1"/>
</dbReference>
<dbReference type="Gene3D" id="3.90.1300.10">
    <property type="entry name" value="Amidase signature (AS) domain"/>
    <property type="match status" value="1"/>
</dbReference>
<dbReference type="GO" id="GO:0016740">
    <property type="term" value="F:transferase activity"/>
    <property type="evidence" value="ECO:0007669"/>
    <property type="project" value="UniProtKB-KW"/>
</dbReference>
<evidence type="ECO:0000313" key="2">
    <source>
        <dbReference type="EMBL" id="PZW00604.1"/>
    </source>
</evidence>
<feature type="domain" description="Amidase" evidence="1">
    <location>
        <begin position="31"/>
        <end position="425"/>
    </location>
</feature>
<dbReference type="EMBL" id="QKUB01000003">
    <property type="protein sequence ID" value="PZW00604.1"/>
    <property type="molecule type" value="Genomic_DNA"/>
</dbReference>
<accession>A0A2W7G3S2</accession>
<dbReference type="Proteomes" id="UP000249646">
    <property type="component" value="Unassembled WGS sequence"/>
</dbReference>
<dbReference type="InterPro" id="IPR023631">
    <property type="entry name" value="Amidase_dom"/>
</dbReference>
<organism evidence="2 3">
    <name type="scientific">Metamycoplasma auris</name>
    <dbReference type="NCBI Taxonomy" id="51363"/>
    <lineage>
        <taxon>Bacteria</taxon>
        <taxon>Bacillati</taxon>
        <taxon>Mycoplasmatota</taxon>
        <taxon>Mycoplasmoidales</taxon>
        <taxon>Metamycoplasmataceae</taxon>
        <taxon>Metamycoplasma</taxon>
    </lineage>
</organism>
<protein>
    <submittedName>
        <fullName evidence="2">Aspartyl/glutamyl-tRNA(Asn/Gln) amidotransferase subunit A</fullName>
    </submittedName>
</protein>
<dbReference type="OrthoDB" id="9811471at2"/>
<keyword evidence="3" id="KW-1185">Reference proteome</keyword>
<comment type="caution">
    <text evidence="2">The sequence shown here is derived from an EMBL/GenBank/DDBJ whole genome shotgun (WGS) entry which is preliminary data.</text>
</comment>
<gene>
    <name evidence="2" type="ORF">BCF89_10363</name>
</gene>
<dbReference type="InterPro" id="IPR036928">
    <property type="entry name" value="AS_sf"/>
</dbReference>
<dbReference type="AlphaFoldDB" id="A0A2W7G3S2"/>
<proteinExistence type="predicted"/>
<dbReference type="NCBIfam" id="NF005517">
    <property type="entry name" value="PRK07139.1"/>
    <property type="match status" value="1"/>
</dbReference>
<dbReference type="InterPro" id="IPR000120">
    <property type="entry name" value="Amidase"/>
</dbReference>
<reference evidence="2 3" key="1">
    <citation type="submission" date="2018-06" db="EMBL/GenBank/DDBJ databases">
        <title>Genomic Encyclopedia of Archaeal and Bacterial Type Strains, Phase II (KMG-II): from individual species to whole genera.</title>
        <authorList>
            <person name="Goeker M."/>
        </authorList>
    </citation>
    <scope>NUCLEOTIDE SEQUENCE [LARGE SCALE GENOMIC DNA]</scope>
    <source>
        <strain evidence="2 3">ATCC 51348</strain>
    </source>
</reference>
<name>A0A2W7G3S2_9BACT</name>
<keyword evidence="2" id="KW-0808">Transferase</keyword>
<dbReference type="SUPFAM" id="SSF75304">
    <property type="entry name" value="Amidase signature (AS) enzymes"/>
    <property type="match status" value="1"/>
</dbReference>
<evidence type="ECO:0000259" key="1">
    <source>
        <dbReference type="Pfam" id="PF01425"/>
    </source>
</evidence>
<dbReference type="RefSeq" id="WP_111518442.1">
    <property type="nucleotide sequence ID" value="NZ_QKUB01000003.1"/>
</dbReference>
<dbReference type="Pfam" id="PF01425">
    <property type="entry name" value="Amidase"/>
    <property type="match status" value="1"/>
</dbReference>
<sequence>MKNKNLEPIIKKLSTDDNNALSFVFKDAKLNDKGLLANYIFTIKDNYADIDVPCRASSLFLETFKPQYKATILKLLEDAGSTCIARTNLDEFGLAGSGEHSAYGLIKNPLDKRFLVGGSSSGAAATFDHQIDFAIGSDTGDSVRKPASNIGTIGFKPSYGAISRYGLFSYASSLDTVAYFSHNINDLIKISSVLYKQDFENDMTSINLSFDYNNIKEKKPLKIAYLNCFDKLSPSVAISYRNLLDKLEKENIELIAIEENEKLLNSIDVIYKVISFSEASSNLANLTGVCFGQRDEGNDWTETFIKTRSKYLGKMVKSRLILGSLFLENENQIKYFVKAKKIRRLLSEYFTKIHESVDLFIYPASNDIAPEIGKDSKYKSYLDFILTYANLVGNPSLTMKLGIDKTTSMPFNIAIDTKIYKDTKLFEHALYIEKILEDLNE</sequence>